<dbReference type="AlphaFoldDB" id="A0AAD9G2B1"/>
<gene>
    <name evidence="1" type="ORF">P3T76_013651</name>
</gene>
<evidence type="ECO:0000313" key="1">
    <source>
        <dbReference type="EMBL" id="KAK1930694.1"/>
    </source>
</evidence>
<dbReference type="EMBL" id="JASMQC010000037">
    <property type="protein sequence ID" value="KAK1930694.1"/>
    <property type="molecule type" value="Genomic_DNA"/>
</dbReference>
<comment type="caution">
    <text evidence="1">The sequence shown here is derived from an EMBL/GenBank/DDBJ whole genome shotgun (WGS) entry which is preliminary data.</text>
</comment>
<protein>
    <submittedName>
        <fullName evidence="1">Uncharacterized protein</fullName>
    </submittedName>
</protein>
<keyword evidence="2" id="KW-1185">Reference proteome</keyword>
<name>A0AAD9G2B1_9STRA</name>
<accession>A0AAD9G2B1</accession>
<evidence type="ECO:0000313" key="2">
    <source>
        <dbReference type="Proteomes" id="UP001259832"/>
    </source>
</evidence>
<dbReference type="Proteomes" id="UP001259832">
    <property type="component" value="Unassembled WGS sequence"/>
</dbReference>
<reference evidence="1" key="1">
    <citation type="submission" date="2023-08" db="EMBL/GenBank/DDBJ databases">
        <title>Reference Genome Resource for the Citrus Pathogen Phytophthora citrophthora.</title>
        <authorList>
            <person name="Moller H."/>
            <person name="Coetzee B."/>
            <person name="Rose L.J."/>
            <person name="Van Niekerk J.M."/>
        </authorList>
    </citation>
    <scope>NUCLEOTIDE SEQUENCE</scope>
    <source>
        <strain evidence="1">STE-U-9442</strain>
    </source>
</reference>
<proteinExistence type="predicted"/>
<sequence>MKAFISALCRDDRSQSVGDDLHCAGSTLAVSAHGARPHASDSLLQRRQAWSSIDPGEIAIAPGFPT</sequence>
<organism evidence="1 2">
    <name type="scientific">Phytophthora citrophthora</name>
    <dbReference type="NCBI Taxonomy" id="4793"/>
    <lineage>
        <taxon>Eukaryota</taxon>
        <taxon>Sar</taxon>
        <taxon>Stramenopiles</taxon>
        <taxon>Oomycota</taxon>
        <taxon>Peronosporomycetes</taxon>
        <taxon>Peronosporales</taxon>
        <taxon>Peronosporaceae</taxon>
        <taxon>Phytophthora</taxon>
    </lineage>
</organism>